<feature type="region of interest" description="Disordered" evidence="1">
    <location>
        <begin position="55"/>
        <end position="79"/>
    </location>
</feature>
<dbReference type="KEGG" id="pno:SNOG_02338"/>
<dbReference type="VEuPathDB" id="FungiDB:JI435_023380"/>
<organism evidence="2 3">
    <name type="scientific">Phaeosphaeria nodorum (strain SN15 / ATCC MYA-4574 / FGSC 10173)</name>
    <name type="common">Glume blotch fungus</name>
    <name type="synonym">Parastagonospora nodorum</name>
    <dbReference type="NCBI Taxonomy" id="321614"/>
    <lineage>
        <taxon>Eukaryota</taxon>
        <taxon>Fungi</taxon>
        <taxon>Dikarya</taxon>
        <taxon>Ascomycota</taxon>
        <taxon>Pezizomycotina</taxon>
        <taxon>Dothideomycetes</taxon>
        <taxon>Pleosporomycetidae</taxon>
        <taxon>Pleosporales</taxon>
        <taxon>Pleosporineae</taxon>
        <taxon>Phaeosphaeriaceae</taxon>
        <taxon>Parastagonospora</taxon>
    </lineage>
</organism>
<protein>
    <submittedName>
        <fullName evidence="2">Uncharacterized protein</fullName>
    </submittedName>
</protein>
<dbReference type="RefSeq" id="XP_001792948.1">
    <property type="nucleotide sequence ID" value="XM_001792896.1"/>
</dbReference>
<name>Q0V0X6_PHANO</name>
<evidence type="ECO:0000313" key="2">
    <source>
        <dbReference type="EMBL" id="EAT90550.1"/>
    </source>
</evidence>
<evidence type="ECO:0000256" key="1">
    <source>
        <dbReference type="SAM" id="MobiDB-lite"/>
    </source>
</evidence>
<dbReference type="Proteomes" id="UP000001055">
    <property type="component" value="Unassembled WGS sequence"/>
</dbReference>
<dbReference type="HOGENOM" id="CLU_909466_0_0_1"/>
<proteinExistence type="predicted"/>
<reference evidence="3" key="1">
    <citation type="journal article" date="2007" name="Plant Cell">
        <title>Dothideomycete-plant interactions illuminated by genome sequencing and EST analysis of the wheat pathogen Stagonospora nodorum.</title>
        <authorList>
            <person name="Hane J.K."/>
            <person name="Lowe R.G."/>
            <person name="Solomon P.S."/>
            <person name="Tan K.C."/>
            <person name="Schoch C.L."/>
            <person name="Spatafora J.W."/>
            <person name="Crous P.W."/>
            <person name="Kodira C."/>
            <person name="Birren B.W."/>
            <person name="Galagan J.E."/>
            <person name="Torriani S.F."/>
            <person name="McDonald B.A."/>
            <person name="Oliver R.P."/>
        </authorList>
    </citation>
    <scope>NUCLEOTIDE SEQUENCE [LARGE SCALE GENOMIC DNA]</scope>
    <source>
        <strain evidence="3">SN15 / ATCC MYA-4574 / FGSC 10173</strain>
    </source>
</reference>
<dbReference type="GeneID" id="5969798"/>
<dbReference type="InParanoid" id="Q0V0X6"/>
<dbReference type="EMBL" id="CH445327">
    <property type="protein sequence ID" value="EAT90550.1"/>
    <property type="molecule type" value="Genomic_DNA"/>
</dbReference>
<dbReference type="AlphaFoldDB" id="Q0V0X6"/>
<accession>Q0V0X6</accession>
<gene>
    <name evidence="2" type="ORF">SNOG_02338</name>
</gene>
<sequence length="306" mass="34622">MARFRIWLRSRVRGLRRISKLKSRQQEQRKNEAPEIYLPLKGLKISTPVLVNQDNVNSKPLPPPPFASTISPRIEPPTHRPTNIIISAYKESNIEDTHSISAPSTLIEDVPAAPSLCEDSDEDDTLSEHLWPVTPTSPTRFGRRMSFLQILNANADGHYDPIMSRPLSFASSTPSTAQEVNRASHYSVLSDRDSKYDREANRTSHYSVLCDRHDKRASVVSQSGKRISVQSFNGRRRASVSVAQNRLSGAEWDESRASQRFSRRMSWGFETFSTHTSAYVPVRIYEGRCWEEVARMVVSAMKGFSG</sequence>
<evidence type="ECO:0000313" key="3">
    <source>
        <dbReference type="Proteomes" id="UP000001055"/>
    </source>
</evidence>